<dbReference type="GO" id="GO:0030572">
    <property type="term" value="F:phosphatidyltransferase activity"/>
    <property type="evidence" value="ECO:0007669"/>
    <property type="project" value="UniProtKB-ARBA"/>
</dbReference>
<dbReference type="Pfam" id="PF13091">
    <property type="entry name" value="PLDc_2"/>
    <property type="match status" value="2"/>
</dbReference>
<dbReference type="SUPFAM" id="SSF56024">
    <property type="entry name" value="Phospholipase D/nuclease"/>
    <property type="match status" value="2"/>
</dbReference>
<dbReference type="PANTHER" id="PTHR21248">
    <property type="entry name" value="CARDIOLIPIN SYNTHASE"/>
    <property type="match status" value="1"/>
</dbReference>
<dbReference type="GO" id="GO:0032049">
    <property type="term" value="P:cardiolipin biosynthetic process"/>
    <property type="evidence" value="ECO:0007669"/>
    <property type="project" value="UniProtKB-ARBA"/>
</dbReference>
<dbReference type="CDD" id="cd09111">
    <property type="entry name" value="PLDc_ymdC_like_1"/>
    <property type="match status" value="1"/>
</dbReference>
<comment type="caution">
    <text evidence="2">The sequence shown here is derived from an EMBL/GenBank/DDBJ whole genome shotgun (WGS) entry which is preliminary data.</text>
</comment>
<protein>
    <recommendedName>
        <fullName evidence="1">PLD phosphodiesterase domain-containing protein</fullName>
    </recommendedName>
</protein>
<dbReference type="SMART" id="SM00155">
    <property type="entry name" value="PLDc"/>
    <property type="match status" value="2"/>
</dbReference>
<dbReference type="OrthoDB" id="9814092at2"/>
<name>A0A225MWD0_9BURK</name>
<evidence type="ECO:0000313" key="3">
    <source>
        <dbReference type="Proteomes" id="UP000214603"/>
    </source>
</evidence>
<dbReference type="RefSeq" id="WP_088601675.1">
    <property type="nucleotide sequence ID" value="NZ_NJIH01000002.1"/>
</dbReference>
<sequence>MLLSRTRFRATMRAAGRALLHGRHRAEAQNATAPAHHAAASGATDETSLARSVMPLHRVHAAESGFTPLSDGRAAFAARVALADAAESFLDAQYYIWHGDMTGLLLFDALRRAAERGVRVRLLLDDNNTVGLDAIIAGLNAHPNIEVRLFNAFTVRRWRALGYLTDFARLNRRMHNKSFTADRQVTIVGGRNIGDEYFEAGNNALFIDLDIMAIGPVVEDVAHDFERYWTSGSSRPAEQLVRKPRRAAIAALSSVSQVAGRPQARAYTEAIAGQSFVRDLLAGRLRFEWAAISLVSDNPDKGLGNAPRHTLLWPRLQAILGNPAKELELVSPYLVPTQTGVEAFAAFVQKGVKVTLLTNSLEATDVIAVHAGYAKRRKPLLAAGSALFELKHMASIPKIRDRGLTGGSGSSLHAKVFSIDRQRVFIGSFNFDPRSRKLNTEMGFVIESPDLAGRITDSLDKLLATHAYQVQIGRDGKLEWLEHAGSATVVHRHEPGASLWRRAGVAVAALLPIDWLL</sequence>
<dbReference type="CDD" id="cd09113">
    <property type="entry name" value="PLDc_ymdC_like_2"/>
    <property type="match status" value="1"/>
</dbReference>
<gene>
    <name evidence="2" type="ORF">CEY11_01925</name>
</gene>
<reference evidence="3" key="1">
    <citation type="submission" date="2017-06" db="EMBL/GenBank/DDBJ databases">
        <title>Herbaspirillum phytohormonus sp. nov., isolated from the root nodule of Robinia pseudoacacia in lead-zinc mine.</title>
        <authorList>
            <person name="Fan M."/>
            <person name="Lin Y."/>
        </authorList>
    </citation>
    <scope>NUCLEOTIDE SEQUENCE [LARGE SCALE GENOMIC DNA]</scope>
    <source>
        <strain evidence="3">SC-089</strain>
    </source>
</reference>
<accession>A0A225MWD0</accession>
<dbReference type="PROSITE" id="PS50035">
    <property type="entry name" value="PLD"/>
    <property type="match status" value="2"/>
</dbReference>
<dbReference type="Proteomes" id="UP000214603">
    <property type="component" value="Unassembled WGS sequence"/>
</dbReference>
<dbReference type="InterPro" id="IPR001736">
    <property type="entry name" value="PLipase_D/transphosphatidylase"/>
</dbReference>
<feature type="domain" description="PLD phosphodiesterase" evidence="1">
    <location>
        <begin position="408"/>
        <end position="435"/>
    </location>
</feature>
<dbReference type="Gene3D" id="3.30.870.10">
    <property type="entry name" value="Endonuclease Chain A"/>
    <property type="match status" value="2"/>
</dbReference>
<dbReference type="AlphaFoldDB" id="A0A225MWD0"/>
<proteinExistence type="predicted"/>
<evidence type="ECO:0000313" key="2">
    <source>
        <dbReference type="EMBL" id="OWT65525.1"/>
    </source>
</evidence>
<dbReference type="EMBL" id="NJIH01000002">
    <property type="protein sequence ID" value="OWT65525.1"/>
    <property type="molecule type" value="Genomic_DNA"/>
</dbReference>
<keyword evidence="3" id="KW-1185">Reference proteome</keyword>
<feature type="domain" description="PLD phosphodiesterase" evidence="1">
    <location>
        <begin position="170"/>
        <end position="197"/>
    </location>
</feature>
<organism evidence="2 3">
    <name type="scientific">Candidimonas nitroreducens</name>
    <dbReference type="NCBI Taxonomy" id="683354"/>
    <lineage>
        <taxon>Bacteria</taxon>
        <taxon>Pseudomonadati</taxon>
        <taxon>Pseudomonadota</taxon>
        <taxon>Betaproteobacteria</taxon>
        <taxon>Burkholderiales</taxon>
        <taxon>Alcaligenaceae</taxon>
        <taxon>Candidimonas</taxon>
    </lineage>
</organism>
<dbReference type="InterPro" id="IPR025202">
    <property type="entry name" value="PLD-like_dom"/>
</dbReference>
<evidence type="ECO:0000259" key="1">
    <source>
        <dbReference type="PROSITE" id="PS50035"/>
    </source>
</evidence>
<dbReference type="PANTHER" id="PTHR21248:SF12">
    <property type="entry name" value="CARDIOLIPIN SYNTHASE C"/>
    <property type="match status" value="1"/>
</dbReference>